<name>A0A8S1CSP5_9INSE</name>
<accession>A0A8S1CSP5</accession>
<evidence type="ECO:0000313" key="3">
    <source>
        <dbReference type="Proteomes" id="UP000494165"/>
    </source>
</evidence>
<feature type="signal peptide" evidence="1">
    <location>
        <begin position="1"/>
        <end position="25"/>
    </location>
</feature>
<gene>
    <name evidence="2" type="ORF">CLODIP_2_CD08296</name>
</gene>
<comment type="caution">
    <text evidence="2">The sequence shown here is derived from an EMBL/GenBank/DDBJ whole genome shotgun (WGS) entry which is preliminary data.</text>
</comment>
<dbReference type="AlphaFoldDB" id="A0A8S1CSP5"/>
<reference evidence="2 3" key="1">
    <citation type="submission" date="2020-04" db="EMBL/GenBank/DDBJ databases">
        <authorList>
            <person name="Alioto T."/>
            <person name="Alioto T."/>
            <person name="Gomez Garrido J."/>
        </authorList>
    </citation>
    <scope>NUCLEOTIDE SEQUENCE [LARGE SCALE GENOMIC DNA]</scope>
</reference>
<dbReference type="EMBL" id="CADEPI010000056">
    <property type="protein sequence ID" value="CAB3370885.1"/>
    <property type="molecule type" value="Genomic_DNA"/>
</dbReference>
<evidence type="ECO:0000256" key="1">
    <source>
        <dbReference type="SAM" id="SignalP"/>
    </source>
</evidence>
<sequence>MRPEHLLLLSLLCISINVSPLVVTADENVTLPACPGSSYDTDRLTCFLYWKSLLDRSGRNLDSSGPKNIPFRDGLNLQQMNNVMG</sequence>
<protein>
    <submittedName>
        <fullName evidence="2">Uncharacterized protein</fullName>
    </submittedName>
</protein>
<keyword evidence="3" id="KW-1185">Reference proteome</keyword>
<organism evidence="2 3">
    <name type="scientific">Cloeon dipterum</name>
    <dbReference type="NCBI Taxonomy" id="197152"/>
    <lineage>
        <taxon>Eukaryota</taxon>
        <taxon>Metazoa</taxon>
        <taxon>Ecdysozoa</taxon>
        <taxon>Arthropoda</taxon>
        <taxon>Hexapoda</taxon>
        <taxon>Insecta</taxon>
        <taxon>Pterygota</taxon>
        <taxon>Palaeoptera</taxon>
        <taxon>Ephemeroptera</taxon>
        <taxon>Pisciforma</taxon>
        <taxon>Baetidae</taxon>
        <taxon>Cloeon</taxon>
    </lineage>
</organism>
<feature type="chain" id="PRO_5035823402" evidence="1">
    <location>
        <begin position="26"/>
        <end position="85"/>
    </location>
</feature>
<keyword evidence="1" id="KW-0732">Signal</keyword>
<dbReference type="Proteomes" id="UP000494165">
    <property type="component" value="Unassembled WGS sequence"/>
</dbReference>
<evidence type="ECO:0000313" key="2">
    <source>
        <dbReference type="EMBL" id="CAB3370885.1"/>
    </source>
</evidence>
<proteinExistence type="predicted"/>